<sequence>MTPRRHLHLRLVHHRHPSMHIHSLPALLHRPLTCLPLHSRSRLLRTLTLFHPTDPNFQAQAPPLKLRTRYCKILLRYSHHSTSGQPTRIPIPTTYGLWRTHSTPCLRNTQAPRLRVHLPLMTIGYLKTGYVERQPRIPTRIAFMSLKPVISHLSPPTFSTSTCRILCYHSTKCSQLHTLLITNGALLLPFRAAIKGTHVLFQSWRVLPGWISIWHLRLYIPDLWPSIIPHT</sequence>
<evidence type="ECO:0000313" key="2">
    <source>
        <dbReference type="Proteomes" id="UP000027195"/>
    </source>
</evidence>
<dbReference type="EMBL" id="KL198041">
    <property type="protein sequence ID" value="KDQ13891.1"/>
    <property type="molecule type" value="Genomic_DNA"/>
</dbReference>
<name>A0A067MQP1_BOTB1</name>
<dbReference type="HOGENOM" id="CLU_1199620_0_0_1"/>
<accession>A0A067MQP1</accession>
<evidence type="ECO:0000313" key="1">
    <source>
        <dbReference type="EMBL" id="KDQ13891.1"/>
    </source>
</evidence>
<dbReference type="Proteomes" id="UP000027195">
    <property type="component" value="Unassembled WGS sequence"/>
</dbReference>
<proteinExistence type="predicted"/>
<dbReference type="AlphaFoldDB" id="A0A067MQP1"/>
<keyword evidence="2" id="KW-1185">Reference proteome</keyword>
<dbReference type="InParanoid" id="A0A067MQP1"/>
<protein>
    <submittedName>
        <fullName evidence="1">Uncharacterized protein</fullName>
    </submittedName>
</protein>
<gene>
    <name evidence="1" type="ORF">BOTBODRAFT_363069</name>
</gene>
<reference evidence="2" key="1">
    <citation type="journal article" date="2014" name="Proc. Natl. Acad. Sci. U.S.A.">
        <title>Extensive sampling of basidiomycete genomes demonstrates inadequacy of the white-rot/brown-rot paradigm for wood decay fungi.</title>
        <authorList>
            <person name="Riley R."/>
            <person name="Salamov A.A."/>
            <person name="Brown D.W."/>
            <person name="Nagy L.G."/>
            <person name="Floudas D."/>
            <person name="Held B.W."/>
            <person name="Levasseur A."/>
            <person name="Lombard V."/>
            <person name="Morin E."/>
            <person name="Otillar R."/>
            <person name="Lindquist E.A."/>
            <person name="Sun H."/>
            <person name="LaButti K.M."/>
            <person name="Schmutz J."/>
            <person name="Jabbour D."/>
            <person name="Luo H."/>
            <person name="Baker S.E."/>
            <person name="Pisabarro A.G."/>
            <person name="Walton J.D."/>
            <person name="Blanchette R.A."/>
            <person name="Henrissat B."/>
            <person name="Martin F."/>
            <person name="Cullen D."/>
            <person name="Hibbett D.S."/>
            <person name="Grigoriev I.V."/>
        </authorList>
    </citation>
    <scope>NUCLEOTIDE SEQUENCE [LARGE SCALE GENOMIC DNA]</scope>
    <source>
        <strain evidence="2">FD-172 SS1</strain>
    </source>
</reference>
<organism evidence="1 2">
    <name type="scientific">Botryobasidium botryosum (strain FD-172 SS1)</name>
    <dbReference type="NCBI Taxonomy" id="930990"/>
    <lineage>
        <taxon>Eukaryota</taxon>
        <taxon>Fungi</taxon>
        <taxon>Dikarya</taxon>
        <taxon>Basidiomycota</taxon>
        <taxon>Agaricomycotina</taxon>
        <taxon>Agaricomycetes</taxon>
        <taxon>Cantharellales</taxon>
        <taxon>Botryobasidiaceae</taxon>
        <taxon>Botryobasidium</taxon>
    </lineage>
</organism>